<evidence type="ECO:0000256" key="6">
    <source>
        <dbReference type="ARBA" id="ARBA00023136"/>
    </source>
</evidence>
<dbReference type="Gene3D" id="3.40.50.300">
    <property type="entry name" value="P-loop containing nucleotide triphosphate hydrolases"/>
    <property type="match status" value="1"/>
</dbReference>
<evidence type="ECO:0000256" key="3">
    <source>
        <dbReference type="ARBA" id="ARBA00022741"/>
    </source>
</evidence>
<feature type="domain" description="ABC transmembrane type-1" evidence="9">
    <location>
        <begin position="29"/>
        <end position="305"/>
    </location>
</feature>
<keyword evidence="11" id="KW-1185">Reference proteome</keyword>
<evidence type="ECO:0000259" key="9">
    <source>
        <dbReference type="PROSITE" id="PS50929"/>
    </source>
</evidence>
<dbReference type="NCBIfam" id="TIGR01842">
    <property type="entry name" value="type_I_sec_PrtD"/>
    <property type="match status" value="1"/>
</dbReference>
<evidence type="ECO:0000256" key="1">
    <source>
        <dbReference type="ARBA" id="ARBA00004651"/>
    </source>
</evidence>
<dbReference type="GO" id="GO:0034040">
    <property type="term" value="F:ATPase-coupled lipid transmembrane transporter activity"/>
    <property type="evidence" value="ECO:0007669"/>
    <property type="project" value="TreeGrafter"/>
</dbReference>
<keyword evidence="5 7" id="KW-1133">Transmembrane helix</keyword>
<dbReference type="InterPro" id="IPR003439">
    <property type="entry name" value="ABC_transporter-like_ATP-bd"/>
</dbReference>
<gene>
    <name evidence="10" type="ORF">PQG83_20520</name>
</gene>
<dbReference type="PANTHER" id="PTHR24221:SF248">
    <property type="entry name" value="ABC TRANSPORTER TRANSMEMBRANE REGION"/>
    <property type="match status" value="1"/>
</dbReference>
<evidence type="ECO:0000259" key="8">
    <source>
        <dbReference type="PROSITE" id="PS50893"/>
    </source>
</evidence>
<keyword evidence="3" id="KW-0547">Nucleotide-binding</keyword>
<organism evidence="10 11">
    <name type="scientific">Candidatus Nitrospira neomarina</name>
    <dbReference type="NCBI Taxonomy" id="3020899"/>
    <lineage>
        <taxon>Bacteria</taxon>
        <taxon>Pseudomonadati</taxon>
        <taxon>Nitrospirota</taxon>
        <taxon>Nitrospiria</taxon>
        <taxon>Nitrospirales</taxon>
        <taxon>Nitrospiraceae</taxon>
        <taxon>Nitrospira</taxon>
    </lineage>
</organism>
<evidence type="ECO:0000313" key="10">
    <source>
        <dbReference type="EMBL" id="WNM62099.1"/>
    </source>
</evidence>
<dbReference type="InterPro" id="IPR039421">
    <property type="entry name" value="Type_1_exporter"/>
</dbReference>
<protein>
    <submittedName>
        <fullName evidence="10">Type I secretion system permease/ATPase</fullName>
    </submittedName>
</protein>
<feature type="transmembrane region" description="Helical" evidence="7">
    <location>
        <begin position="26"/>
        <end position="48"/>
    </location>
</feature>
<evidence type="ECO:0000313" key="11">
    <source>
        <dbReference type="Proteomes" id="UP001302494"/>
    </source>
</evidence>
<keyword evidence="6 7" id="KW-0472">Membrane</keyword>
<keyword evidence="2 7" id="KW-0812">Transmembrane</keyword>
<evidence type="ECO:0000256" key="4">
    <source>
        <dbReference type="ARBA" id="ARBA00022840"/>
    </source>
</evidence>
<dbReference type="GO" id="GO:0030253">
    <property type="term" value="P:protein secretion by the type I secretion system"/>
    <property type="evidence" value="ECO:0007669"/>
    <property type="project" value="InterPro"/>
</dbReference>
<dbReference type="GO" id="GO:0016887">
    <property type="term" value="F:ATP hydrolysis activity"/>
    <property type="evidence" value="ECO:0007669"/>
    <property type="project" value="InterPro"/>
</dbReference>
<dbReference type="InterPro" id="IPR047957">
    <property type="entry name" value="ABC_AprD-like_6TM"/>
</dbReference>
<dbReference type="Pfam" id="PF00005">
    <property type="entry name" value="ABC_tran"/>
    <property type="match status" value="1"/>
</dbReference>
<dbReference type="GO" id="GO:0005886">
    <property type="term" value="C:plasma membrane"/>
    <property type="evidence" value="ECO:0007669"/>
    <property type="project" value="UniProtKB-SubCell"/>
</dbReference>
<keyword evidence="4" id="KW-0067">ATP-binding</keyword>
<dbReference type="Proteomes" id="UP001302494">
    <property type="component" value="Chromosome"/>
</dbReference>
<feature type="transmembrane region" description="Helical" evidence="7">
    <location>
        <begin position="60"/>
        <end position="80"/>
    </location>
</feature>
<dbReference type="PROSITE" id="PS50929">
    <property type="entry name" value="ABC_TM1F"/>
    <property type="match status" value="1"/>
</dbReference>
<dbReference type="GO" id="GO:0140359">
    <property type="term" value="F:ABC-type transporter activity"/>
    <property type="evidence" value="ECO:0007669"/>
    <property type="project" value="InterPro"/>
</dbReference>
<dbReference type="CDD" id="cd18586">
    <property type="entry name" value="ABC_6TM_PrtD_like"/>
    <property type="match status" value="1"/>
</dbReference>
<comment type="subcellular location">
    <subcellularLocation>
        <location evidence="1">Cell membrane</location>
        <topology evidence="1">Multi-pass membrane protein</topology>
    </subcellularLocation>
</comment>
<evidence type="ECO:0000256" key="7">
    <source>
        <dbReference type="SAM" id="Phobius"/>
    </source>
</evidence>
<reference evidence="10 11" key="1">
    <citation type="submission" date="2023-01" db="EMBL/GenBank/DDBJ databases">
        <title>Cultivation and genomic characterization of new, ubiquitous marine nitrite-oxidizing bacteria from the Nitrospirales.</title>
        <authorList>
            <person name="Mueller A.J."/>
            <person name="Daebeler A."/>
            <person name="Herbold C.W."/>
            <person name="Kirkegaard R.H."/>
            <person name="Daims H."/>
        </authorList>
    </citation>
    <scope>NUCLEOTIDE SEQUENCE [LARGE SCALE GENOMIC DNA]</scope>
    <source>
        <strain evidence="10 11">DK</strain>
    </source>
</reference>
<dbReference type="InterPro" id="IPR011527">
    <property type="entry name" value="ABC1_TM_dom"/>
</dbReference>
<dbReference type="EMBL" id="CP116968">
    <property type="protein sequence ID" value="WNM62099.1"/>
    <property type="molecule type" value="Genomic_DNA"/>
</dbReference>
<dbReference type="InterPro" id="IPR036640">
    <property type="entry name" value="ABC1_TM_sf"/>
</dbReference>
<dbReference type="PROSITE" id="PS50893">
    <property type="entry name" value="ABC_TRANSPORTER_2"/>
    <property type="match status" value="1"/>
</dbReference>
<dbReference type="AlphaFoldDB" id="A0AA96K303"/>
<dbReference type="InterPro" id="IPR010128">
    <property type="entry name" value="ATPase_T1SS_PrtD-like"/>
</dbReference>
<evidence type="ECO:0000256" key="5">
    <source>
        <dbReference type="ARBA" id="ARBA00022989"/>
    </source>
</evidence>
<dbReference type="SUPFAM" id="SSF90123">
    <property type="entry name" value="ABC transporter transmembrane region"/>
    <property type="match status" value="1"/>
</dbReference>
<proteinExistence type="predicted"/>
<accession>A0AA96K303</accession>
<dbReference type="SUPFAM" id="SSF52540">
    <property type="entry name" value="P-loop containing nucleoside triphosphate hydrolases"/>
    <property type="match status" value="1"/>
</dbReference>
<feature type="domain" description="ABC transporter" evidence="8">
    <location>
        <begin position="336"/>
        <end position="572"/>
    </location>
</feature>
<dbReference type="Gene3D" id="1.20.1560.10">
    <property type="entry name" value="ABC transporter type 1, transmembrane domain"/>
    <property type="match status" value="1"/>
</dbReference>
<dbReference type="RefSeq" id="WP_312745100.1">
    <property type="nucleotide sequence ID" value="NZ_CP116968.1"/>
</dbReference>
<dbReference type="PANTHER" id="PTHR24221">
    <property type="entry name" value="ATP-BINDING CASSETTE SUB-FAMILY B"/>
    <property type="match status" value="1"/>
</dbReference>
<feature type="transmembrane region" description="Helical" evidence="7">
    <location>
        <begin position="150"/>
        <end position="179"/>
    </location>
</feature>
<sequence>MNSSLLKGPGPASPVAEALSLRTTTFLSVGLISLVINMLMLTGPLFMLQIYDRVLTSRSVPTLLVLSGLVAGLYLFFGLLEGIRARSLARVAAWVDSRLSSQSLEANIALSLRLGDHFRDRDSVRDLDAVRQFLSGPGPAAIFDIPWMPVYLGLIFIFHVYLGWLALAGALVISLLIGLNEVLSRQPAREVSIFVARRNAIVNATRRNAEVLTAMGMIEAFTRRWNLQNSDYLKVQEQAIDRATYFSTTIKSFRFLLQSGVLGLGAWLAIQQEISPGVMIAASIITSRALAPVEQAVAHWRGFVAARQGGKALSDALRIPLHHPLIMQLPAPRRSLDVQQVAIAAPTERSLLVQGVNFHLEAGDGLGIIGPSGSGKTSLIRTLVGVWPPIKGAVRLDGAELNQWDRGMLGKAIGYLPQDVELFDGTVAENISRFDPSPASEDILIAARASNLHDILTALPKGYDTIIGEGGNRLSAGLRQRIALARALYGSPFLIVLDEPNSNLDAEGDVALREAIRSMRVRGSIVIVVAHRPSAIEPVDQLLYLREGKQVAFGKKADVLSKVLSPSNDSVALHAGAL</sequence>
<evidence type="ECO:0000256" key="2">
    <source>
        <dbReference type="ARBA" id="ARBA00022692"/>
    </source>
</evidence>
<dbReference type="KEGG" id="nneo:PQG83_20520"/>
<name>A0AA96K303_9BACT</name>
<dbReference type="GO" id="GO:0030256">
    <property type="term" value="C:type I protein secretion system complex"/>
    <property type="evidence" value="ECO:0007669"/>
    <property type="project" value="InterPro"/>
</dbReference>
<dbReference type="InterPro" id="IPR027417">
    <property type="entry name" value="P-loop_NTPase"/>
</dbReference>
<dbReference type="GO" id="GO:0005524">
    <property type="term" value="F:ATP binding"/>
    <property type="evidence" value="ECO:0007669"/>
    <property type="project" value="UniProtKB-KW"/>
</dbReference>
<dbReference type="SMART" id="SM00382">
    <property type="entry name" value="AAA"/>
    <property type="match status" value="1"/>
</dbReference>
<dbReference type="Pfam" id="PF00664">
    <property type="entry name" value="ABC_membrane"/>
    <property type="match status" value="1"/>
</dbReference>
<dbReference type="InterPro" id="IPR003593">
    <property type="entry name" value="AAA+_ATPase"/>
</dbReference>